<feature type="non-terminal residue" evidence="1">
    <location>
        <position position="1"/>
    </location>
</feature>
<comment type="caution">
    <text evidence="1">The sequence shown here is derived from an EMBL/GenBank/DDBJ whole genome shotgun (WGS) entry which is preliminary data.</text>
</comment>
<accession>X1B5R5</accession>
<dbReference type="EMBL" id="BART01009672">
    <property type="protein sequence ID" value="GAG79483.1"/>
    <property type="molecule type" value="Genomic_DNA"/>
</dbReference>
<name>X1B5R5_9ZZZZ</name>
<protein>
    <submittedName>
        <fullName evidence="1">Uncharacterized protein</fullName>
    </submittedName>
</protein>
<gene>
    <name evidence="1" type="ORF">S01H4_21368</name>
</gene>
<proteinExistence type="predicted"/>
<evidence type="ECO:0000313" key="1">
    <source>
        <dbReference type="EMBL" id="GAG79483.1"/>
    </source>
</evidence>
<sequence length="45" mass="5076">KWALQNMAKVSGQWPIARMIISDRQLNTPVAEEKIAQFMSEIGMG</sequence>
<dbReference type="AlphaFoldDB" id="X1B5R5"/>
<reference evidence="1" key="1">
    <citation type="journal article" date="2014" name="Front. Microbiol.">
        <title>High frequency of phylogenetically diverse reductive dehalogenase-homologous genes in deep subseafloor sedimentary metagenomes.</title>
        <authorList>
            <person name="Kawai M."/>
            <person name="Futagami T."/>
            <person name="Toyoda A."/>
            <person name="Takaki Y."/>
            <person name="Nishi S."/>
            <person name="Hori S."/>
            <person name="Arai W."/>
            <person name="Tsubouchi T."/>
            <person name="Morono Y."/>
            <person name="Uchiyama I."/>
            <person name="Ito T."/>
            <person name="Fujiyama A."/>
            <person name="Inagaki F."/>
            <person name="Takami H."/>
        </authorList>
    </citation>
    <scope>NUCLEOTIDE SEQUENCE</scope>
    <source>
        <strain evidence="1">Expedition CK06-06</strain>
    </source>
</reference>
<organism evidence="1">
    <name type="scientific">marine sediment metagenome</name>
    <dbReference type="NCBI Taxonomy" id="412755"/>
    <lineage>
        <taxon>unclassified sequences</taxon>
        <taxon>metagenomes</taxon>
        <taxon>ecological metagenomes</taxon>
    </lineage>
</organism>